<dbReference type="SUPFAM" id="SSF48264">
    <property type="entry name" value="Cytochrome P450"/>
    <property type="match status" value="1"/>
</dbReference>
<dbReference type="AlphaFoldDB" id="A0A2K0UMN5"/>
<dbReference type="InterPro" id="IPR036396">
    <property type="entry name" value="Cyt_P450_sf"/>
</dbReference>
<dbReference type="GO" id="GO:0005506">
    <property type="term" value="F:iron ion binding"/>
    <property type="evidence" value="ECO:0007669"/>
    <property type="project" value="InterPro"/>
</dbReference>
<organism evidence="1 2">
    <name type="scientific">Trichoderma harzianum</name>
    <name type="common">Hypocrea lixii</name>
    <dbReference type="NCBI Taxonomy" id="5544"/>
    <lineage>
        <taxon>Eukaryota</taxon>
        <taxon>Fungi</taxon>
        <taxon>Dikarya</taxon>
        <taxon>Ascomycota</taxon>
        <taxon>Pezizomycotina</taxon>
        <taxon>Sordariomycetes</taxon>
        <taxon>Hypocreomycetidae</taxon>
        <taxon>Hypocreales</taxon>
        <taxon>Hypocreaceae</taxon>
        <taxon>Trichoderma</taxon>
    </lineage>
</organism>
<protein>
    <submittedName>
        <fullName evidence="1">Uncharacterized protein</fullName>
    </submittedName>
</protein>
<dbReference type="OrthoDB" id="5106167at2759"/>
<dbReference type="Proteomes" id="UP000236290">
    <property type="component" value="Unassembled WGS sequence"/>
</dbReference>
<dbReference type="GO" id="GO:0016705">
    <property type="term" value="F:oxidoreductase activity, acting on paired donors, with incorporation or reduction of molecular oxygen"/>
    <property type="evidence" value="ECO:0007669"/>
    <property type="project" value="InterPro"/>
</dbReference>
<proteinExistence type="predicted"/>
<dbReference type="GO" id="GO:0004497">
    <property type="term" value="F:monooxygenase activity"/>
    <property type="evidence" value="ECO:0007669"/>
    <property type="project" value="InterPro"/>
</dbReference>
<reference evidence="1 2" key="1">
    <citation type="submission" date="2017-02" db="EMBL/GenBank/DDBJ databases">
        <title>Genomes of Trichoderma spp. with biocontrol activity.</title>
        <authorList>
            <person name="Gardiner D."/>
            <person name="Kazan K."/>
            <person name="Vos C."/>
            <person name="Harvey P."/>
        </authorList>
    </citation>
    <scope>NUCLEOTIDE SEQUENCE [LARGE SCALE GENOMIC DNA]</scope>
    <source>
        <strain evidence="1 2">Tr1</strain>
    </source>
</reference>
<evidence type="ECO:0000313" key="2">
    <source>
        <dbReference type="Proteomes" id="UP000236290"/>
    </source>
</evidence>
<gene>
    <name evidence="1" type="ORF">THARTR1_01262</name>
</gene>
<dbReference type="EMBL" id="MTYI01000016">
    <property type="protein sequence ID" value="PNP59014.1"/>
    <property type="molecule type" value="Genomic_DNA"/>
</dbReference>
<sequence length="54" mass="6311">MKYHWLKGNRARYQHALHLTYGPLVRLTPNEVSVTNIEAIKKIYNARGTDRKTS</sequence>
<evidence type="ECO:0000313" key="1">
    <source>
        <dbReference type="EMBL" id="PNP59014.1"/>
    </source>
</evidence>
<name>A0A2K0UMN5_TRIHA</name>
<accession>A0A2K0UMN5</accession>
<dbReference type="GO" id="GO:0020037">
    <property type="term" value="F:heme binding"/>
    <property type="evidence" value="ECO:0007669"/>
    <property type="project" value="InterPro"/>
</dbReference>
<comment type="caution">
    <text evidence="1">The sequence shown here is derived from an EMBL/GenBank/DDBJ whole genome shotgun (WGS) entry which is preliminary data.</text>
</comment>